<evidence type="ECO:0000259" key="1">
    <source>
        <dbReference type="Pfam" id="PF00476"/>
    </source>
</evidence>
<evidence type="ECO:0000313" key="2">
    <source>
        <dbReference type="EMBL" id="VDO45676.1"/>
    </source>
</evidence>
<dbReference type="GO" id="GO:0006261">
    <property type="term" value="P:DNA-templated DNA replication"/>
    <property type="evidence" value="ECO:0007669"/>
    <property type="project" value="InterPro"/>
</dbReference>
<sequence>MCFGGFCFDRALCSSLIQRLKKNIEQLESDCFSLIGHQFNLDSSKQVSEVLFSRLKLACPGGSSTKKHLSTSKAILEQMEKQHPIVSNILRYRRLKHALTVINSFEQGDVFTVLVLGAYKIYLSTG</sequence>
<evidence type="ECO:0000313" key="4">
    <source>
        <dbReference type="WBParaSite" id="HPLM_0001244701-mRNA-1"/>
    </source>
</evidence>
<feature type="domain" description="DNA-directed DNA polymerase family A palm" evidence="1">
    <location>
        <begin position="13"/>
        <end position="98"/>
    </location>
</feature>
<dbReference type="Pfam" id="PF00476">
    <property type="entry name" value="DNA_pol_A"/>
    <property type="match status" value="1"/>
</dbReference>
<dbReference type="PANTHER" id="PTHR10133">
    <property type="entry name" value="DNA POLYMERASE I"/>
    <property type="match status" value="1"/>
</dbReference>
<dbReference type="EMBL" id="UZAF01017867">
    <property type="protein sequence ID" value="VDO45676.1"/>
    <property type="molecule type" value="Genomic_DNA"/>
</dbReference>
<dbReference type="Gene3D" id="1.20.1060.10">
    <property type="entry name" value="Taq DNA Polymerase, Chain T, domain 4"/>
    <property type="match status" value="1"/>
</dbReference>
<accession>A0A0N4WMK4</accession>
<dbReference type="OrthoDB" id="2320933at2759"/>
<proteinExistence type="predicted"/>
<organism evidence="4">
    <name type="scientific">Haemonchus placei</name>
    <name type="common">Barber's pole worm</name>
    <dbReference type="NCBI Taxonomy" id="6290"/>
    <lineage>
        <taxon>Eukaryota</taxon>
        <taxon>Metazoa</taxon>
        <taxon>Ecdysozoa</taxon>
        <taxon>Nematoda</taxon>
        <taxon>Chromadorea</taxon>
        <taxon>Rhabditida</taxon>
        <taxon>Rhabditina</taxon>
        <taxon>Rhabditomorpha</taxon>
        <taxon>Strongyloidea</taxon>
        <taxon>Trichostrongylidae</taxon>
        <taxon>Haemonchus</taxon>
    </lineage>
</organism>
<dbReference type="WBParaSite" id="HPLM_0001244701-mRNA-1">
    <property type="protein sequence ID" value="HPLM_0001244701-mRNA-1"/>
    <property type="gene ID" value="HPLM_0001244701"/>
</dbReference>
<dbReference type="Proteomes" id="UP000268014">
    <property type="component" value="Unassembled WGS sequence"/>
</dbReference>
<dbReference type="GO" id="GO:0003677">
    <property type="term" value="F:DNA binding"/>
    <property type="evidence" value="ECO:0007669"/>
    <property type="project" value="InterPro"/>
</dbReference>
<dbReference type="GO" id="GO:0097681">
    <property type="term" value="P:double-strand break repair via alternative nonhomologous end joining"/>
    <property type="evidence" value="ECO:0007669"/>
    <property type="project" value="TreeGrafter"/>
</dbReference>
<dbReference type="PANTHER" id="PTHR10133:SF62">
    <property type="entry name" value="DNA POLYMERASE THETA"/>
    <property type="match status" value="1"/>
</dbReference>
<dbReference type="STRING" id="6290.A0A0N4WMK4"/>
<dbReference type="InterPro" id="IPR043502">
    <property type="entry name" value="DNA/RNA_pol_sf"/>
</dbReference>
<dbReference type="AlphaFoldDB" id="A0A0N4WMK4"/>
<dbReference type="InterPro" id="IPR001098">
    <property type="entry name" value="DNA-dir_DNA_pol_A_palm_dom"/>
</dbReference>
<keyword evidence="3" id="KW-1185">Reference proteome</keyword>
<gene>
    <name evidence="2" type="ORF">HPLM_LOCUS12439</name>
</gene>
<evidence type="ECO:0000313" key="3">
    <source>
        <dbReference type="Proteomes" id="UP000268014"/>
    </source>
</evidence>
<reference evidence="4" key="1">
    <citation type="submission" date="2017-02" db="UniProtKB">
        <authorList>
            <consortium name="WormBaseParasite"/>
        </authorList>
    </citation>
    <scope>IDENTIFICATION</scope>
</reference>
<reference evidence="2 3" key="2">
    <citation type="submission" date="2018-11" db="EMBL/GenBank/DDBJ databases">
        <authorList>
            <consortium name="Pathogen Informatics"/>
        </authorList>
    </citation>
    <scope>NUCLEOTIDE SEQUENCE [LARGE SCALE GENOMIC DNA]</scope>
    <source>
        <strain evidence="2 3">MHpl1</strain>
    </source>
</reference>
<dbReference type="GO" id="GO:0003887">
    <property type="term" value="F:DNA-directed DNA polymerase activity"/>
    <property type="evidence" value="ECO:0007669"/>
    <property type="project" value="InterPro"/>
</dbReference>
<protein>
    <submittedName>
        <fullName evidence="4">POLAc domain-containing protein</fullName>
    </submittedName>
</protein>
<dbReference type="InterPro" id="IPR002298">
    <property type="entry name" value="DNA_polymerase_A"/>
</dbReference>
<name>A0A0N4WMK4_HAEPC</name>
<dbReference type="SUPFAM" id="SSF56672">
    <property type="entry name" value="DNA/RNA polymerases"/>
    <property type="match status" value="1"/>
</dbReference>